<proteinExistence type="predicted"/>
<keyword evidence="1" id="KW-0812">Transmembrane</keyword>
<dbReference type="Proteomes" id="UP001432027">
    <property type="component" value="Unassembled WGS sequence"/>
</dbReference>
<dbReference type="EMBL" id="BTSX01000004">
    <property type="protein sequence ID" value="GMS93101.1"/>
    <property type="molecule type" value="Genomic_DNA"/>
</dbReference>
<keyword evidence="1" id="KW-0472">Membrane</keyword>
<evidence type="ECO:0008006" key="4">
    <source>
        <dbReference type="Google" id="ProtNLM"/>
    </source>
</evidence>
<accession>A0AAV5TC05</accession>
<dbReference type="PANTHER" id="PTHR47521">
    <property type="entry name" value="SERPENTINE RECEPTOR, CLASS E (EPSILON)-RELATED"/>
    <property type="match status" value="1"/>
</dbReference>
<protein>
    <recommendedName>
        <fullName evidence="4">G protein-coupled receptor</fullName>
    </recommendedName>
</protein>
<keyword evidence="1" id="KW-1133">Transmembrane helix</keyword>
<gene>
    <name evidence="2" type="ORF">PENTCL1PPCAC_15276</name>
</gene>
<evidence type="ECO:0000256" key="1">
    <source>
        <dbReference type="SAM" id="Phobius"/>
    </source>
</evidence>
<dbReference type="PANTHER" id="PTHR47521:SF7">
    <property type="entry name" value="SERPENTINE RECEPTOR CLASS EPSILON-6"/>
    <property type="match status" value="1"/>
</dbReference>
<name>A0AAV5TC05_9BILA</name>
<evidence type="ECO:0000313" key="3">
    <source>
        <dbReference type="Proteomes" id="UP001432027"/>
    </source>
</evidence>
<keyword evidence="3" id="KW-1185">Reference proteome</keyword>
<evidence type="ECO:0000313" key="2">
    <source>
        <dbReference type="EMBL" id="GMS93101.1"/>
    </source>
</evidence>
<dbReference type="AlphaFoldDB" id="A0AAV5TC05"/>
<feature type="non-terminal residue" evidence="2">
    <location>
        <position position="94"/>
    </location>
</feature>
<sequence length="94" mass="11262">MHRNFRIQLCLATIYYTFQIHCRFILIYYQLNDILPRPDDNLLFSVETIRDAILGYFCAIPGSFALERFFATQYWSWYKKGSPSTLWVFNLCDS</sequence>
<organism evidence="2 3">
    <name type="scientific">Pristionchus entomophagus</name>
    <dbReference type="NCBI Taxonomy" id="358040"/>
    <lineage>
        <taxon>Eukaryota</taxon>
        <taxon>Metazoa</taxon>
        <taxon>Ecdysozoa</taxon>
        <taxon>Nematoda</taxon>
        <taxon>Chromadorea</taxon>
        <taxon>Rhabditida</taxon>
        <taxon>Rhabditina</taxon>
        <taxon>Diplogasteromorpha</taxon>
        <taxon>Diplogasteroidea</taxon>
        <taxon>Neodiplogasteridae</taxon>
        <taxon>Pristionchus</taxon>
    </lineage>
</organism>
<reference evidence="2" key="1">
    <citation type="submission" date="2023-10" db="EMBL/GenBank/DDBJ databases">
        <title>Genome assembly of Pristionchus species.</title>
        <authorList>
            <person name="Yoshida K."/>
            <person name="Sommer R.J."/>
        </authorList>
    </citation>
    <scope>NUCLEOTIDE SEQUENCE</scope>
    <source>
        <strain evidence="2">RS0144</strain>
    </source>
</reference>
<dbReference type="InterPro" id="IPR052860">
    <property type="entry name" value="NRL-GPCR1"/>
</dbReference>
<comment type="caution">
    <text evidence="2">The sequence shown here is derived from an EMBL/GenBank/DDBJ whole genome shotgun (WGS) entry which is preliminary data.</text>
</comment>
<feature type="transmembrane region" description="Helical" evidence="1">
    <location>
        <begin position="7"/>
        <end position="29"/>
    </location>
</feature>
<feature type="transmembrane region" description="Helical" evidence="1">
    <location>
        <begin position="49"/>
        <end position="70"/>
    </location>
</feature>